<dbReference type="Gene3D" id="3.30.200.20">
    <property type="entry name" value="Phosphorylase Kinase, domain 1"/>
    <property type="match status" value="1"/>
</dbReference>
<evidence type="ECO:0000313" key="9">
    <source>
        <dbReference type="Proteomes" id="UP000192923"/>
    </source>
</evidence>
<name>A0A1Y6D9H1_9GAMM</name>
<dbReference type="CDD" id="cd14014">
    <property type="entry name" value="STKc_PknB_like"/>
    <property type="match status" value="1"/>
</dbReference>
<evidence type="ECO:0000256" key="4">
    <source>
        <dbReference type="ARBA" id="ARBA00022840"/>
    </source>
</evidence>
<evidence type="ECO:0000256" key="6">
    <source>
        <dbReference type="SAM" id="MobiDB-lite"/>
    </source>
</evidence>
<keyword evidence="2 5" id="KW-0547">Nucleotide-binding</keyword>
<dbReference type="InterPro" id="IPR000719">
    <property type="entry name" value="Prot_kinase_dom"/>
</dbReference>
<keyword evidence="8" id="KW-0723">Serine/threonine-protein kinase</keyword>
<accession>A0A1Y6D9H1</accession>
<dbReference type="PANTHER" id="PTHR43289">
    <property type="entry name" value="MITOGEN-ACTIVATED PROTEIN KINASE KINASE KINASE 20-RELATED"/>
    <property type="match status" value="1"/>
</dbReference>
<dbReference type="PANTHER" id="PTHR43289:SF6">
    <property type="entry name" value="SERINE_THREONINE-PROTEIN KINASE NEKL-3"/>
    <property type="match status" value="1"/>
</dbReference>
<dbReference type="EMBL" id="FXAM01000001">
    <property type="protein sequence ID" value="SMF96854.1"/>
    <property type="molecule type" value="Genomic_DNA"/>
</dbReference>
<dbReference type="InterPro" id="IPR011009">
    <property type="entry name" value="Kinase-like_dom_sf"/>
</dbReference>
<feature type="region of interest" description="Disordered" evidence="6">
    <location>
        <begin position="133"/>
        <end position="162"/>
    </location>
</feature>
<evidence type="ECO:0000259" key="7">
    <source>
        <dbReference type="PROSITE" id="PS50011"/>
    </source>
</evidence>
<keyword evidence="1" id="KW-0808">Transferase</keyword>
<dbReference type="GO" id="GO:0005524">
    <property type="term" value="F:ATP binding"/>
    <property type="evidence" value="ECO:0007669"/>
    <property type="project" value="UniProtKB-UniRule"/>
</dbReference>
<organism evidence="8 9">
    <name type="scientific">Methylomagnum ishizawai</name>
    <dbReference type="NCBI Taxonomy" id="1760988"/>
    <lineage>
        <taxon>Bacteria</taxon>
        <taxon>Pseudomonadati</taxon>
        <taxon>Pseudomonadota</taxon>
        <taxon>Gammaproteobacteria</taxon>
        <taxon>Methylococcales</taxon>
        <taxon>Methylococcaceae</taxon>
        <taxon>Methylomagnum</taxon>
    </lineage>
</organism>
<dbReference type="RefSeq" id="WP_254899429.1">
    <property type="nucleotide sequence ID" value="NZ_FXAM01000001.1"/>
</dbReference>
<proteinExistence type="predicted"/>
<dbReference type="PROSITE" id="PS50011">
    <property type="entry name" value="PROTEIN_KINASE_DOM"/>
    <property type="match status" value="1"/>
</dbReference>
<dbReference type="PROSITE" id="PS00107">
    <property type="entry name" value="PROTEIN_KINASE_ATP"/>
    <property type="match status" value="1"/>
</dbReference>
<keyword evidence="3 8" id="KW-0418">Kinase</keyword>
<dbReference type="InterPro" id="IPR017441">
    <property type="entry name" value="Protein_kinase_ATP_BS"/>
</dbReference>
<evidence type="ECO:0000256" key="3">
    <source>
        <dbReference type="ARBA" id="ARBA00022777"/>
    </source>
</evidence>
<gene>
    <name evidence="8" type="ORF">SAMN02949497_4268</name>
</gene>
<protein>
    <submittedName>
        <fullName evidence="8">Serine/threonine protein kinase</fullName>
    </submittedName>
</protein>
<evidence type="ECO:0000256" key="2">
    <source>
        <dbReference type="ARBA" id="ARBA00022741"/>
    </source>
</evidence>
<dbReference type="SUPFAM" id="SSF56112">
    <property type="entry name" value="Protein kinase-like (PK-like)"/>
    <property type="match status" value="1"/>
</dbReference>
<dbReference type="Gene3D" id="1.10.510.10">
    <property type="entry name" value="Transferase(Phosphotransferase) domain 1"/>
    <property type="match status" value="1"/>
</dbReference>
<dbReference type="AlphaFoldDB" id="A0A1Y6D9H1"/>
<dbReference type="STRING" id="1760988.SAMN02949497_4268"/>
<dbReference type="Pfam" id="PF00069">
    <property type="entry name" value="Pkinase"/>
    <property type="match status" value="1"/>
</dbReference>
<reference evidence="8 9" key="1">
    <citation type="submission" date="2016-12" db="EMBL/GenBank/DDBJ databases">
        <authorList>
            <person name="Song W.-J."/>
            <person name="Kurnit D.M."/>
        </authorList>
    </citation>
    <scope>NUCLEOTIDE SEQUENCE [LARGE SCALE GENOMIC DNA]</scope>
    <source>
        <strain evidence="8 9">175</strain>
    </source>
</reference>
<evidence type="ECO:0000313" key="8">
    <source>
        <dbReference type="EMBL" id="SMF96854.1"/>
    </source>
</evidence>
<evidence type="ECO:0000256" key="1">
    <source>
        <dbReference type="ARBA" id="ARBA00022679"/>
    </source>
</evidence>
<evidence type="ECO:0000256" key="5">
    <source>
        <dbReference type="PROSITE-ProRule" id="PRU10141"/>
    </source>
</evidence>
<dbReference type="InterPro" id="IPR008271">
    <property type="entry name" value="Ser/Thr_kinase_AS"/>
</dbReference>
<keyword evidence="4 5" id="KW-0067">ATP-binding</keyword>
<dbReference type="GO" id="GO:0004674">
    <property type="term" value="F:protein serine/threonine kinase activity"/>
    <property type="evidence" value="ECO:0007669"/>
    <property type="project" value="UniProtKB-KW"/>
</dbReference>
<sequence length="643" mass="69298">MTDLQRIFEQYQQGTLDLDGLRRAVGLYAERGAEARSALAIRLHAEYSAGRLTASAYFALEPWARGGADPAAPTVVVGDALDEDRTFALGLAEATLVVGGPPDDAPTLVVGAPGNDDATLLVAAAEPTVVVGTRLDDMPSPAHAEADSPRIAPDPAGDDPTWALPLAEATLAVGNPDDATAVAGHSASPTPPPALPKHRTEATYGTQAATRAQPHPTPRADRPLQIGMMLKERFVLEEVIGGGGMGTVFKALDMRKSEARDREPYVALKVLNPEFRDNPIALIALQRETKRAQTLSHPNIINVFDFDRDGGHVFMSMEYLDGRPLNQMIRETPGGMPFKQAWPLIRAMADALGYAHSKDVVHSDFKPGNVFLDSHGEVRVLDFGIACAAGRVEKAGADATIFNARDLGALTPAYASLEMIQRQDPDPRDDLYALGCVAYELLTGKHPYGKLAADKALELNIQAKPVPGLNRKQWRGLQRAIALKREDRVASAAEFIKDLQVRTPAFYALWTLALVAAGSSGASVYFSLFAPQETPKVAVQLSEDQRQQIADLLELAAIHYEVGYLTAPTGSNALWAYQEVLKIDPYNGDAVKGLRKIADAQEQAAWQAFEQGNSAESLKKVVDGLEAVPDHPGLVALRKKLER</sequence>
<feature type="binding site" evidence="5">
    <location>
        <position position="269"/>
    </location>
    <ligand>
        <name>ATP</name>
        <dbReference type="ChEBI" id="CHEBI:30616"/>
    </ligand>
</feature>
<dbReference type="Proteomes" id="UP000192923">
    <property type="component" value="Unassembled WGS sequence"/>
</dbReference>
<feature type="region of interest" description="Disordered" evidence="6">
    <location>
        <begin position="177"/>
        <end position="221"/>
    </location>
</feature>
<feature type="domain" description="Protein kinase" evidence="7">
    <location>
        <begin position="234"/>
        <end position="506"/>
    </location>
</feature>
<keyword evidence="9" id="KW-1185">Reference proteome</keyword>
<dbReference type="PROSITE" id="PS00108">
    <property type="entry name" value="PROTEIN_KINASE_ST"/>
    <property type="match status" value="1"/>
</dbReference>